<dbReference type="Gene3D" id="3.30.160.60">
    <property type="entry name" value="Classic Zinc Finger"/>
    <property type="match status" value="3"/>
</dbReference>
<evidence type="ECO:0000256" key="9">
    <source>
        <dbReference type="ARBA" id="ARBA00023163"/>
    </source>
</evidence>
<comment type="similarity">
    <text evidence="2">Belongs to the krueppel C2H2-type zinc-finger protein family.</text>
</comment>
<keyword evidence="10" id="KW-0539">Nucleus</keyword>
<dbReference type="GO" id="GO:0005634">
    <property type="term" value="C:nucleus"/>
    <property type="evidence" value="ECO:0007669"/>
    <property type="project" value="UniProtKB-SubCell"/>
</dbReference>
<evidence type="ECO:0000256" key="5">
    <source>
        <dbReference type="ARBA" id="ARBA00022771"/>
    </source>
</evidence>
<keyword evidence="8" id="KW-0238">DNA-binding</keyword>
<keyword evidence="3" id="KW-0479">Metal-binding</keyword>
<feature type="region of interest" description="Disordered" evidence="12">
    <location>
        <begin position="69"/>
        <end position="89"/>
    </location>
</feature>
<keyword evidence="7" id="KW-0805">Transcription regulation</keyword>
<dbReference type="Pfam" id="PF00096">
    <property type="entry name" value="zf-C2H2"/>
    <property type="match status" value="1"/>
</dbReference>
<dbReference type="InterPro" id="IPR013087">
    <property type="entry name" value="Znf_C2H2_type"/>
</dbReference>
<dbReference type="PANTHER" id="PTHR23235">
    <property type="entry name" value="KRUEPPEL-LIKE TRANSCRIPTION FACTOR"/>
    <property type="match status" value="1"/>
</dbReference>
<feature type="compositionally biased region" description="Polar residues" evidence="12">
    <location>
        <begin position="79"/>
        <end position="89"/>
    </location>
</feature>
<dbReference type="GO" id="GO:0000978">
    <property type="term" value="F:RNA polymerase II cis-regulatory region sequence-specific DNA binding"/>
    <property type="evidence" value="ECO:0007669"/>
    <property type="project" value="TreeGrafter"/>
</dbReference>
<comment type="subcellular location">
    <subcellularLocation>
        <location evidence="1">Nucleus</location>
    </subcellularLocation>
</comment>
<feature type="domain" description="C2H2-type" evidence="13">
    <location>
        <begin position="219"/>
        <end position="246"/>
    </location>
</feature>
<dbReference type="PROSITE" id="PS00028">
    <property type="entry name" value="ZINC_FINGER_C2H2_1"/>
    <property type="match status" value="3"/>
</dbReference>
<evidence type="ECO:0000313" key="14">
    <source>
        <dbReference type="EMBL" id="JAT06385.1"/>
    </source>
</evidence>
<evidence type="ECO:0000256" key="10">
    <source>
        <dbReference type="ARBA" id="ARBA00023242"/>
    </source>
</evidence>
<evidence type="ECO:0000256" key="12">
    <source>
        <dbReference type="SAM" id="MobiDB-lite"/>
    </source>
</evidence>
<proteinExistence type="inferred from homology"/>
<evidence type="ECO:0000259" key="13">
    <source>
        <dbReference type="PROSITE" id="PS50157"/>
    </source>
</evidence>
<keyword evidence="6" id="KW-0862">Zinc</keyword>
<feature type="non-terminal residue" evidence="14">
    <location>
        <position position="259"/>
    </location>
</feature>
<evidence type="ECO:0000256" key="4">
    <source>
        <dbReference type="ARBA" id="ARBA00022737"/>
    </source>
</evidence>
<evidence type="ECO:0000256" key="2">
    <source>
        <dbReference type="ARBA" id="ARBA00006991"/>
    </source>
</evidence>
<protein>
    <recommendedName>
        <fullName evidence="13">C2H2-type domain-containing protein</fullName>
    </recommendedName>
</protein>
<keyword evidence="9" id="KW-0804">Transcription</keyword>
<dbReference type="AlphaFoldDB" id="A0A1B6K4Q5"/>
<evidence type="ECO:0000256" key="11">
    <source>
        <dbReference type="PROSITE-ProRule" id="PRU00042"/>
    </source>
</evidence>
<evidence type="ECO:0000256" key="3">
    <source>
        <dbReference type="ARBA" id="ARBA00022723"/>
    </source>
</evidence>
<feature type="domain" description="C2H2-type" evidence="13">
    <location>
        <begin position="163"/>
        <end position="190"/>
    </location>
</feature>
<dbReference type="FunFam" id="3.30.160.60:FF:000446">
    <property type="entry name" value="Zinc finger protein"/>
    <property type="match status" value="1"/>
</dbReference>
<dbReference type="GO" id="GO:0000981">
    <property type="term" value="F:DNA-binding transcription factor activity, RNA polymerase II-specific"/>
    <property type="evidence" value="ECO:0007669"/>
    <property type="project" value="TreeGrafter"/>
</dbReference>
<name>A0A1B6K4Q5_9HEMI</name>
<dbReference type="SMART" id="SM00355">
    <property type="entry name" value="ZnF_C2H2"/>
    <property type="match status" value="3"/>
</dbReference>
<reference evidence="14" key="1">
    <citation type="submission" date="2015-11" db="EMBL/GenBank/DDBJ databases">
        <title>De novo transcriptome assembly of four potential Pierce s Disease insect vectors from Arizona vineyards.</title>
        <authorList>
            <person name="Tassone E.E."/>
        </authorList>
    </citation>
    <scope>NUCLEOTIDE SEQUENCE</scope>
</reference>
<evidence type="ECO:0000256" key="6">
    <source>
        <dbReference type="ARBA" id="ARBA00022833"/>
    </source>
</evidence>
<feature type="domain" description="C2H2-type" evidence="13">
    <location>
        <begin position="191"/>
        <end position="218"/>
    </location>
</feature>
<dbReference type="SUPFAM" id="SSF57667">
    <property type="entry name" value="beta-beta-alpha zinc fingers"/>
    <property type="match status" value="2"/>
</dbReference>
<evidence type="ECO:0000256" key="1">
    <source>
        <dbReference type="ARBA" id="ARBA00004123"/>
    </source>
</evidence>
<dbReference type="FunFam" id="3.30.160.60:FF:001480">
    <property type="entry name" value="Si:cabz01071911.3"/>
    <property type="match status" value="1"/>
</dbReference>
<dbReference type="PANTHER" id="PTHR23235:SF120">
    <property type="entry name" value="KRUPPEL-LIKE FACTOR 15"/>
    <property type="match status" value="1"/>
</dbReference>
<evidence type="ECO:0000256" key="8">
    <source>
        <dbReference type="ARBA" id="ARBA00023125"/>
    </source>
</evidence>
<accession>A0A1B6K4Q5</accession>
<evidence type="ECO:0000256" key="7">
    <source>
        <dbReference type="ARBA" id="ARBA00023015"/>
    </source>
</evidence>
<keyword evidence="5 11" id="KW-0863">Zinc-finger</keyword>
<sequence>MDSVTTCLVPFFKDDILDTKYEDSQFIERLVIKDDLEILNIYPNYNLKIPYVKLEKYDVSSLLDGKYELQPSTSDEKTSPLQGGNESRTVEPNTIHLIPLYKTEPSDEQDCRKPSITKTDTIQLVPVIKKELSICNDEMDLEQVTETSFLCENEHTTNRSQTFVCYICDKSYRFKVSLDHHLLCHSGVKPYECNQCSKRFYTKGKLNYHLKVHSDVRPFECSKCGRNFKHNAVRNQHERNHLGEKKFSCTICSKRFSSK</sequence>
<dbReference type="PROSITE" id="PS50157">
    <property type="entry name" value="ZINC_FINGER_C2H2_2"/>
    <property type="match status" value="3"/>
</dbReference>
<dbReference type="InterPro" id="IPR036236">
    <property type="entry name" value="Znf_C2H2_sf"/>
</dbReference>
<keyword evidence="4" id="KW-0677">Repeat</keyword>
<dbReference type="GO" id="GO:0008270">
    <property type="term" value="F:zinc ion binding"/>
    <property type="evidence" value="ECO:0007669"/>
    <property type="project" value="UniProtKB-KW"/>
</dbReference>
<organism evidence="14">
    <name type="scientific">Homalodisca liturata</name>
    <dbReference type="NCBI Taxonomy" id="320908"/>
    <lineage>
        <taxon>Eukaryota</taxon>
        <taxon>Metazoa</taxon>
        <taxon>Ecdysozoa</taxon>
        <taxon>Arthropoda</taxon>
        <taxon>Hexapoda</taxon>
        <taxon>Insecta</taxon>
        <taxon>Pterygota</taxon>
        <taxon>Neoptera</taxon>
        <taxon>Paraneoptera</taxon>
        <taxon>Hemiptera</taxon>
        <taxon>Auchenorrhyncha</taxon>
        <taxon>Membracoidea</taxon>
        <taxon>Cicadellidae</taxon>
        <taxon>Cicadellinae</taxon>
        <taxon>Proconiini</taxon>
        <taxon>Homalodisca</taxon>
    </lineage>
</organism>
<dbReference type="EMBL" id="GECU01001322">
    <property type="protein sequence ID" value="JAT06385.1"/>
    <property type="molecule type" value="Transcribed_RNA"/>
</dbReference>
<gene>
    <name evidence="14" type="ORF">g.36476</name>
</gene>